<protein>
    <submittedName>
        <fullName evidence="7">Maltose phosphorylase / Trehalose phosphorylase</fullName>
        <ecNumber evidence="7">2.4.1.64</ecNumber>
        <ecNumber evidence="7">2.4.1.8</ecNumber>
    </submittedName>
</protein>
<dbReference type="AlphaFoldDB" id="A0A1R4I6N7"/>
<dbReference type="Pfam" id="PF09985">
    <property type="entry name" value="Glucodextran_C"/>
    <property type="match status" value="1"/>
</dbReference>
<evidence type="ECO:0000259" key="4">
    <source>
        <dbReference type="Pfam" id="PF03633"/>
    </source>
</evidence>
<proteinExistence type="predicted"/>
<keyword evidence="1" id="KW-0326">Glycosidase</keyword>
<dbReference type="EC" id="2.4.1.8" evidence="7"/>
<dbReference type="InterPro" id="IPR008928">
    <property type="entry name" value="6-hairpin_glycosidase_sf"/>
</dbReference>
<dbReference type="OrthoDB" id="9816160at2"/>
<dbReference type="RefSeq" id="WP_087135658.1">
    <property type="nucleotide sequence ID" value="NZ_FUKR01000001.1"/>
</dbReference>
<accession>A0A1R4I6N7</accession>
<dbReference type="Gene3D" id="2.70.98.40">
    <property type="entry name" value="Glycoside hydrolase, family 65, N-terminal domain"/>
    <property type="match status" value="1"/>
</dbReference>
<feature type="domain" description="Glycoside hydrolase family 65 central catalytic" evidence="3">
    <location>
        <begin position="313"/>
        <end position="525"/>
    </location>
</feature>
<evidence type="ECO:0000259" key="6">
    <source>
        <dbReference type="Pfam" id="PF09985"/>
    </source>
</evidence>
<dbReference type="GO" id="GO:0050082">
    <property type="term" value="F:maltose phosphorylase activity"/>
    <property type="evidence" value="ECO:0007669"/>
    <property type="project" value="UniProtKB-EC"/>
</dbReference>
<keyword evidence="7" id="KW-0808">Transferase</keyword>
<gene>
    <name evidence="7" type="ORF">FM119_00085</name>
</gene>
<keyword evidence="8" id="KW-1185">Reference proteome</keyword>
<dbReference type="GO" id="GO:0047656">
    <property type="term" value="F:alpha,alpha-trehalose phosphorylase activity"/>
    <property type="evidence" value="ECO:0007669"/>
    <property type="project" value="UniProtKB-EC"/>
</dbReference>
<dbReference type="InterPro" id="IPR037018">
    <property type="entry name" value="GH65_N"/>
</dbReference>
<feature type="domain" description="Glycoside hydrolase family 65 N-terminal" evidence="5">
    <location>
        <begin position="25"/>
        <end position="244"/>
    </location>
</feature>
<dbReference type="Gene3D" id="2.60.40.1190">
    <property type="match status" value="1"/>
</dbReference>
<evidence type="ECO:0000256" key="2">
    <source>
        <dbReference type="SAM" id="MobiDB-lite"/>
    </source>
</evidence>
<dbReference type="SUPFAM" id="SSF48208">
    <property type="entry name" value="Six-hairpin glycosidases"/>
    <property type="match status" value="1"/>
</dbReference>
<name>A0A1R4I6N7_9MICO</name>
<dbReference type="GO" id="GO:0004553">
    <property type="term" value="F:hydrolase activity, hydrolyzing O-glycosyl compounds"/>
    <property type="evidence" value="ECO:0007669"/>
    <property type="project" value="TreeGrafter"/>
</dbReference>
<evidence type="ECO:0000259" key="5">
    <source>
        <dbReference type="Pfam" id="PF03636"/>
    </source>
</evidence>
<keyword evidence="7" id="KW-0328">Glycosyltransferase</keyword>
<dbReference type="Pfam" id="PF03636">
    <property type="entry name" value="Glyco_hydro_65N"/>
    <property type="match status" value="1"/>
</dbReference>
<feature type="domain" description="Glycoside hydrolase family 65 central catalytic" evidence="3">
    <location>
        <begin position="530"/>
        <end position="597"/>
    </location>
</feature>
<dbReference type="SUPFAM" id="SSF49344">
    <property type="entry name" value="CBD9-like"/>
    <property type="match status" value="1"/>
</dbReference>
<feature type="compositionally biased region" description="Gly residues" evidence="2">
    <location>
        <begin position="920"/>
        <end position="938"/>
    </location>
</feature>
<dbReference type="PANTHER" id="PTHR11051:SF8">
    <property type="entry name" value="PROTEIN-GLUCOSYLGALACTOSYLHYDROXYLYSINE GLUCOSIDASE"/>
    <property type="match status" value="1"/>
</dbReference>
<evidence type="ECO:0000259" key="3">
    <source>
        <dbReference type="Pfam" id="PF03632"/>
    </source>
</evidence>
<dbReference type="EC" id="2.4.1.64" evidence="7"/>
<evidence type="ECO:0000256" key="1">
    <source>
        <dbReference type="ARBA" id="ARBA00023295"/>
    </source>
</evidence>
<sequence length="944" mass="99646">MTTTDPDWVLTGTDPVSDSYHPTFTGNGHLGARIPAAGQGFSPAPVPTQFPIAGYYGIQDGFQVRASGPAWTGMPLSDEGGAFDAALAADDVDGRIDDYAQSLDLRTGALRTSARWASPSGAVYDLAYTVIADRADDRRGVVTLEVVADRDAEITVGDVLDMRAATMVARTTAGRDADTTTLALDIVLEGTGVVCAVRSRLDGPGTLASRDAAHLPSGSIAQQRRTVLRAGEPATFRKVVGISTGTGPAQAAVAAEEAQHSIDDAAARGHDELRSAHDEAWRRLWRGDIRVDGDDLLQQQIRASRFYLLASVNARRPFSLSPAGLSSDGYGGHVFWDTETWMWPSLVLQDPELAESVLRYRADRLDDARLAAARGGDAGARFPWEGALDGFEHTPATEFGETELHIVSDVALACWQYYLATGDADWLRDVGGPIISGAADFWGGRATTGDDGLLHIANVTPPDEWAQAHDDSAYTNAAAAAVARMALRTSELTGGPVSAPWSVLASSMFIPHDPVRGVTLEHADYDGARIKQADVVMLGYPWEHEQDDELTARDLDYYASKVTEHGGPSMTDAMHSIVSAGLGRSRDAYWYTKRSADPFLRAPFQQFAEERDGGAFTFVTGAGGFLQEFLYGYSGLRLREDGVVLRPLLPAALDGITLTGLQHRGTLFAIAIGPRVTTVSVQEGPGLTVHSDVGVVEVAAGGSATIPTRVSVDADDSRGHGTRLREVRREPRARAPRPDGALFSAADLELTRVEVFDDADHTRVVATVAGEIANPWAGEAMSAHGLHIYLSDADSDNGVTDADGRQPGHDGLLPGLPTAAPAHWRFALVGSGLEQGGPSGTGLYDASGTLVSPVRLTVARRSEIVLTVPTSALDGVELRSAAITALLLDNSGGHTDPETAPLPPLAPRVADTLSSVADGDGPGQGNDLGAGTDTGGTREGSARP</sequence>
<dbReference type="InterPro" id="IPR005195">
    <property type="entry name" value="Glyco_hydro_65_M"/>
</dbReference>
<dbReference type="GO" id="GO:0030246">
    <property type="term" value="F:carbohydrate binding"/>
    <property type="evidence" value="ECO:0007669"/>
    <property type="project" value="InterPro"/>
</dbReference>
<dbReference type="GO" id="GO:0005975">
    <property type="term" value="P:carbohydrate metabolic process"/>
    <property type="evidence" value="ECO:0007669"/>
    <property type="project" value="InterPro"/>
</dbReference>
<dbReference type="Pfam" id="PF03632">
    <property type="entry name" value="Glyco_hydro_65m"/>
    <property type="match status" value="2"/>
</dbReference>
<dbReference type="InterPro" id="IPR019248">
    <property type="entry name" value="Glucodextran_C"/>
</dbReference>
<keyword evidence="1" id="KW-0378">Hydrolase</keyword>
<dbReference type="InterPro" id="IPR011013">
    <property type="entry name" value="Gal_mutarotase_sf_dom"/>
</dbReference>
<dbReference type="PANTHER" id="PTHR11051">
    <property type="entry name" value="GLYCOSYL HYDROLASE-RELATED"/>
    <property type="match status" value="1"/>
</dbReference>
<organism evidence="7 8">
    <name type="scientific">Mycetocola reblochoni REB411</name>
    <dbReference type="NCBI Taxonomy" id="1255698"/>
    <lineage>
        <taxon>Bacteria</taxon>
        <taxon>Bacillati</taxon>
        <taxon>Actinomycetota</taxon>
        <taxon>Actinomycetes</taxon>
        <taxon>Micrococcales</taxon>
        <taxon>Microbacteriaceae</taxon>
        <taxon>Mycetocola</taxon>
    </lineage>
</organism>
<reference evidence="8" key="1">
    <citation type="submission" date="2017-02" db="EMBL/GenBank/DDBJ databases">
        <authorList>
            <person name="Dridi B."/>
        </authorList>
    </citation>
    <scope>NUCLEOTIDE SEQUENCE [LARGE SCALE GENOMIC DNA]</scope>
    <source>
        <strain evidence="8">EB411</strain>
    </source>
</reference>
<evidence type="ECO:0000313" key="7">
    <source>
        <dbReference type="EMBL" id="SJN15448.1"/>
    </source>
</evidence>
<dbReference type="Gene3D" id="2.60.420.10">
    <property type="entry name" value="Maltose phosphorylase, domain 3"/>
    <property type="match status" value="1"/>
</dbReference>
<dbReference type="Pfam" id="PF03633">
    <property type="entry name" value="Glyco_hydro_65C"/>
    <property type="match status" value="1"/>
</dbReference>
<dbReference type="Proteomes" id="UP000196778">
    <property type="component" value="Unassembled WGS sequence"/>
</dbReference>
<dbReference type="InterPro" id="IPR005194">
    <property type="entry name" value="Glyco_hydro_65_C"/>
</dbReference>
<dbReference type="InterPro" id="IPR005196">
    <property type="entry name" value="Glyco_hydro_65_N"/>
</dbReference>
<feature type="domain" description="Glycoside hydrolase family 65 C-terminal" evidence="4">
    <location>
        <begin position="636"/>
        <end position="690"/>
    </location>
</feature>
<dbReference type="InterPro" id="IPR012341">
    <property type="entry name" value="6hp_glycosidase-like_sf"/>
</dbReference>
<dbReference type="Gene3D" id="1.50.10.10">
    <property type="match status" value="1"/>
</dbReference>
<dbReference type="SUPFAM" id="SSF74650">
    <property type="entry name" value="Galactose mutarotase-like"/>
    <property type="match status" value="1"/>
</dbReference>
<dbReference type="EMBL" id="FUKR01000001">
    <property type="protein sequence ID" value="SJN15448.1"/>
    <property type="molecule type" value="Genomic_DNA"/>
</dbReference>
<evidence type="ECO:0000313" key="8">
    <source>
        <dbReference type="Proteomes" id="UP000196778"/>
    </source>
</evidence>
<feature type="domain" description="Glucodextranase-like C-terminal" evidence="6">
    <location>
        <begin position="738"/>
        <end position="888"/>
    </location>
</feature>
<feature type="region of interest" description="Disordered" evidence="2">
    <location>
        <begin position="911"/>
        <end position="944"/>
    </location>
</feature>